<accession>A0A8S1LZX7</accession>
<dbReference type="AlphaFoldDB" id="A0A8S1LZX7"/>
<proteinExistence type="predicted"/>
<dbReference type="EMBL" id="CAJJDN010000028">
    <property type="protein sequence ID" value="CAD8071625.1"/>
    <property type="molecule type" value="Genomic_DNA"/>
</dbReference>
<reference evidence="1" key="1">
    <citation type="submission" date="2021-01" db="EMBL/GenBank/DDBJ databases">
        <authorList>
            <consortium name="Genoscope - CEA"/>
            <person name="William W."/>
        </authorList>
    </citation>
    <scope>NUCLEOTIDE SEQUENCE</scope>
</reference>
<comment type="caution">
    <text evidence="1">The sequence shown here is derived from an EMBL/GenBank/DDBJ whole genome shotgun (WGS) entry which is preliminary data.</text>
</comment>
<evidence type="ECO:0000313" key="2">
    <source>
        <dbReference type="Proteomes" id="UP000692954"/>
    </source>
</evidence>
<keyword evidence="2" id="KW-1185">Reference proteome</keyword>
<protein>
    <submittedName>
        <fullName evidence="1">Uncharacterized protein</fullName>
    </submittedName>
</protein>
<sequence length="73" mass="8722">MTVKKTVKGIAKEAVKRILRKKRNTLVDIVNQSAFRTKNETKFQILKKAKQVLEFLKNIQKIKNQEKFFHIFF</sequence>
<evidence type="ECO:0000313" key="1">
    <source>
        <dbReference type="EMBL" id="CAD8071625.1"/>
    </source>
</evidence>
<dbReference type="Proteomes" id="UP000692954">
    <property type="component" value="Unassembled WGS sequence"/>
</dbReference>
<gene>
    <name evidence="1" type="ORF">PSON_ATCC_30995.1.T0280153</name>
</gene>
<name>A0A8S1LZX7_9CILI</name>
<organism evidence="1 2">
    <name type="scientific">Paramecium sonneborni</name>
    <dbReference type="NCBI Taxonomy" id="65129"/>
    <lineage>
        <taxon>Eukaryota</taxon>
        <taxon>Sar</taxon>
        <taxon>Alveolata</taxon>
        <taxon>Ciliophora</taxon>
        <taxon>Intramacronucleata</taxon>
        <taxon>Oligohymenophorea</taxon>
        <taxon>Peniculida</taxon>
        <taxon>Parameciidae</taxon>
        <taxon>Paramecium</taxon>
    </lineage>
</organism>